<evidence type="ECO:0000313" key="2">
    <source>
        <dbReference type="Proteomes" id="UP001159427"/>
    </source>
</evidence>
<dbReference type="Proteomes" id="UP001159427">
    <property type="component" value="Unassembled WGS sequence"/>
</dbReference>
<reference evidence="1 2" key="1">
    <citation type="submission" date="2022-05" db="EMBL/GenBank/DDBJ databases">
        <authorList>
            <consortium name="Genoscope - CEA"/>
            <person name="William W."/>
        </authorList>
    </citation>
    <scope>NUCLEOTIDE SEQUENCE [LARGE SCALE GENOMIC DNA]</scope>
</reference>
<organism evidence="1 2">
    <name type="scientific">Porites evermanni</name>
    <dbReference type="NCBI Taxonomy" id="104178"/>
    <lineage>
        <taxon>Eukaryota</taxon>
        <taxon>Metazoa</taxon>
        <taxon>Cnidaria</taxon>
        <taxon>Anthozoa</taxon>
        <taxon>Hexacorallia</taxon>
        <taxon>Scleractinia</taxon>
        <taxon>Fungiina</taxon>
        <taxon>Poritidae</taxon>
        <taxon>Porites</taxon>
    </lineage>
</organism>
<comment type="caution">
    <text evidence="1">The sequence shown here is derived from an EMBL/GenBank/DDBJ whole genome shotgun (WGS) entry which is preliminary data.</text>
</comment>
<sequence length="223" mass="24886">MQIADKKQGPAGKDGNTSWHKQLTQRLCGKSERIYFFKRRRGGSRAMYGNIVVAPFEDCCQLTSSEYVQPVCNWKAKASCGTLSSDWERRCLSESQVCIAGKSADFLREAAEKANIPQLEGLFTSTSPRFNRKPKPKPENEKGSTCTKTIWIGKAPFQNTYTHSGKSGGEKLCSWRNWRFSDVQARQLWPGESSGGPLFSDLVWNLDSGYSTCGSSPFNVALF</sequence>
<proteinExistence type="predicted"/>
<dbReference type="EMBL" id="CALNXI010002235">
    <property type="protein sequence ID" value="CAH3185114.1"/>
    <property type="molecule type" value="Genomic_DNA"/>
</dbReference>
<keyword evidence="2" id="KW-1185">Reference proteome</keyword>
<gene>
    <name evidence="1" type="ORF">PEVE_00015913</name>
</gene>
<protein>
    <submittedName>
        <fullName evidence="1">Uncharacterized protein</fullName>
    </submittedName>
</protein>
<name>A0ABN8S2N8_9CNID</name>
<evidence type="ECO:0000313" key="1">
    <source>
        <dbReference type="EMBL" id="CAH3185114.1"/>
    </source>
</evidence>
<accession>A0ABN8S2N8</accession>